<name>A0A158DY76_9BURK</name>
<dbReference type="Proteomes" id="UP000054911">
    <property type="component" value="Unassembled WGS sequence"/>
</dbReference>
<dbReference type="STRING" id="1777141.AWB80_07567"/>
<evidence type="ECO:0000256" key="1">
    <source>
        <dbReference type="SAM" id="MobiDB-lite"/>
    </source>
</evidence>
<feature type="region of interest" description="Disordered" evidence="1">
    <location>
        <begin position="104"/>
        <end position="136"/>
    </location>
</feature>
<evidence type="ECO:0000313" key="2">
    <source>
        <dbReference type="EMBL" id="SAK98667.1"/>
    </source>
</evidence>
<organism evidence="2 3">
    <name type="scientific">Caballeronia pedi</name>
    <dbReference type="NCBI Taxonomy" id="1777141"/>
    <lineage>
        <taxon>Bacteria</taxon>
        <taxon>Pseudomonadati</taxon>
        <taxon>Pseudomonadota</taxon>
        <taxon>Betaproteobacteria</taxon>
        <taxon>Burkholderiales</taxon>
        <taxon>Burkholderiaceae</taxon>
        <taxon>Caballeronia</taxon>
    </lineage>
</organism>
<gene>
    <name evidence="2" type="ORF">AWB80_07567</name>
</gene>
<dbReference type="RefSeq" id="WP_061179763.1">
    <property type="nucleotide sequence ID" value="NZ_FCOE02000050.1"/>
</dbReference>
<accession>A0A158DY76</accession>
<dbReference type="OrthoDB" id="9801447at2"/>
<reference evidence="2" key="1">
    <citation type="submission" date="2016-01" db="EMBL/GenBank/DDBJ databases">
        <authorList>
            <person name="Peeters C."/>
        </authorList>
    </citation>
    <scope>NUCLEOTIDE SEQUENCE [LARGE SCALE GENOMIC DNA]</scope>
    <source>
        <strain evidence="2">LMG 29323</strain>
    </source>
</reference>
<comment type="caution">
    <text evidence="2">The sequence shown here is derived from an EMBL/GenBank/DDBJ whole genome shotgun (WGS) entry which is preliminary data.</text>
</comment>
<protein>
    <submittedName>
        <fullName evidence="2">Uncharacterized protein</fullName>
    </submittedName>
</protein>
<dbReference type="AlphaFoldDB" id="A0A158DY76"/>
<proteinExistence type="predicted"/>
<feature type="compositionally biased region" description="Polar residues" evidence="1">
    <location>
        <begin position="125"/>
        <end position="136"/>
    </location>
</feature>
<sequence length="136" mass="14661">MSQAPGLPQFDEHVEGVGTFTFARRNMRRELAIATEFSRLTEGVATPSPFLETVAGMISTLKVLTLLAPAGWDLDELDPLDDESYAKLMKVHAALRAKEGSFRRKNGVASEAQRSGDGNDAALLVSSQVQPGTDGR</sequence>
<evidence type="ECO:0000313" key="3">
    <source>
        <dbReference type="Proteomes" id="UP000054911"/>
    </source>
</evidence>
<keyword evidence="3" id="KW-1185">Reference proteome</keyword>
<dbReference type="EMBL" id="FCOE02000050">
    <property type="protein sequence ID" value="SAK98667.1"/>
    <property type="molecule type" value="Genomic_DNA"/>
</dbReference>